<keyword evidence="1 4" id="KW-0378">Hydrolase</keyword>
<proteinExistence type="predicted"/>
<dbReference type="InterPro" id="IPR016035">
    <property type="entry name" value="Acyl_Trfase/lysoPLipase"/>
</dbReference>
<dbReference type="Pfam" id="PF01734">
    <property type="entry name" value="Patatin"/>
    <property type="match status" value="1"/>
</dbReference>
<evidence type="ECO:0000313" key="6">
    <source>
        <dbReference type="EMBL" id="KDA53418.1"/>
    </source>
</evidence>
<evidence type="ECO:0000256" key="1">
    <source>
        <dbReference type="ARBA" id="ARBA00022801"/>
    </source>
</evidence>
<keyword evidence="3 4" id="KW-0443">Lipid metabolism</keyword>
<accession>A0A062XRJ2</accession>
<feature type="domain" description="PNPLA" evidence="5">
    <location>
        <begin position="18"/>
        <end position="208"/>
    </location>
</feature>
<keyword evidence="2 4" id="KW-0442">Lipid degradation</keyword>
<dbReference type="InterPro" id="IPR050301">
    <property type="entry name" value="NTE"/>
</dbReference>
<dbReference type="STRING" id="1312852.EG19_05710"/>
<evidence type="ECO:0000313" key="7">
    <source>
        <dbReference type="Proteomes" id="UP000027284"/>
    </source>
</evidence>
<reference evidence="6 7" key="1">
    <citation type="submission" date="2014-04" db="EMBL/GenBank/DDBJ databases">
        <title>The Genome Sequence of Thermoanaerobaculum aquaticum MP-01, The First Cultivated Group 23 Acidobacterium.</title>
        <authorList>
            <person name="Stamps B.W."/>
            <person name="Losey N.A."/>
            <person name="Lawson P.A."/>
            <person name="Stevenson B.S."/>
        </authorList>
    </citation>
    <scope>NUCLEOTIDE SEQUENCE [LARGE SCALE GENOMIC DNA]</scope>
    <source>
        <strain evidence="6 7">MP-01</strain>
    </source>
</reference>
<feature type="short sequence motif" description="GXGXXG" evidence="4">
    <location>
        <begin position="22"/>
        <end position="27"/>
    </location>
</feature>
<dbReference type="PANTHER" id="PTHR14226">
    <property type="entry name" value="NEUROPATHY TARGET ESTERASE/SWISS CHEESE D.MELANOGASTER"/>
    <property type="match status" value="1"/>
</dbReference>
<dbReference type="SUPFAM" id="SSF52151">
    <property type="entry name" value="FabD/lysophospholipase-like"/>
    <property type="match status" value="1"/>
</dbReference>
<dbReference type="OrthoDB" id="9770965at2"/>
<dbReference type="EMBL" id="JMFG01000022">
    <property type="protein sequence ID" value="KDA53418.1"/>
    <property type="molecule type" value="Genomic_DNA"/>
</dbReference>
<evidence type="ECO:0000256" key="4">
    <source>
        <dbReference type="PROSITE-ProRule" id="PRU01161"/>
    </source>
</evidence>
<name>A0A062XRJ2_9BACT</name>
<evidence type="ECO:0000256" key="2">
    <source>
        <dbReference type="ARBA" id="ARBA00022963"/>
    </source>
</evidence>
<feature type="short sequence motif" description="DGA/G" evidence="4">
    <location>
        <begin position="195"/>
        <end position="197"/>
    </location>
</feature>
<organism evidence="6 7">
    <name type="scientific">Thermoanaerobaculum aquaticum</name>
    <dbReference type="NCBI Taxonomy" id="1312852"/>
    <lineage>
        <taxon>Bacteria</taxon>
        <taxon>Pseudomonadati</taxon>
        <taxon>Acidobacteriota</taxon>
        <taxon>Thermoanaerobaculia</taxon>
        <taxon>Thermoanaerobaculales</taxon>
        <taxon>Thermoanaerobaculaceae</taxon>
        <taxon>Thermoanaerobaculum</taxon>
    </lineage>
</organism>
<feature type="active site" description="Proton acceptor" evidence="4">
    <location>
        <position position="195"/>
    </location>
</feature>
<dbReference type="PANTHER" id="PTHR14226:SF29">
    <property type="entry name" value="NEUROPATHY TARGET ESTERASE SWS"/>
    <property type="match status" value="1"/>
</dbReference>
<dbReference type="PROSITE" id="PS51635">
    <property type="entry name" value="PNPLA"/>
    <property type="match status" value="1"/>
</dbReference>
<dbReference type="GO" id="GO:0016042">
    <property type="term" value="P:lipid catabolic process"/>
    <property type="evidence" value="ECO:0007669"/>
    <property type="project" value="UniProtKB-UniRule"/>
</dbReference>
<feature type="active site" description="Nucleophile" evidence="4">
    <location>
        <position position="51"/>
    </location>
</feature>
<protein>
    <recommendedName>
        <fullName evidence="5">PNPLA domain-containing protein</fullName>
    </recommendedName>
</protein>
<comment type="caution">
    <text evidence="6">The sequence shown here is derived from an EMBL/GenBank/DDBJ whole genome shotgun (WGS) entry which is preliminary data.</text>
</comment>
<dbReference type="RefSeq" id="WP_053335132.1">
    <property type="nucleotide sequence ID" value="NZ_JMFG01000022.1"/>
</dbReference>
<feature type="short sequence motif" description="GXSXG" evidence="4">
    <location>
        <begin position="49"/>
        <end position="53"/>
    </location>
</feature>
<dbReference type="InterPro" id="IPR002641">
    <property type="entry name" value="PNPLA_dom"/>
</dbReference>
<dbReference type="Proteomes" id="UP000027284">
    <property type="component" value="Unassembled WGS sequence"/>
</dbReference>
<sequence length="303" mass="32676">MGFLDFLFRRGPRQGVVLALGGGGARGLAHLGVLEVIEEAGIPVAGIAGTSAGAVVGAMWLTLGNTQEVVKRWEEFLASDFPSHLPEVRLTEEVSSRDNLLLSFAQRLQQGAQVALALHRRGLVEHEDLERAVAFLIPQARIESLPQPFAAVVTDFATGKAVALTRGDLRQAVAASSAVPGVVPPYGLDGRYVLDGGVVAEVPVEEARGLVPRPVVAVDVGDLPDPDEDPRRITVPRVLMRANVMTHARLRQVLVASADLVIRPEVWGMHWSEFRRLTEAVEAGRKAARSCLNRLRALALRRA</sequence>
<gene>
    <name evidence="6" type="ORF">EG19_05710</name>
</gene>
<keyword evidence="7" id="KW-1185">Reference proteome</keyword>
<dbReference type="GO" id="GO:0016787">
    <property type="term" value="F:hydrolase activity"/>
    <property type="evidence" value="ECO:0007669"/>
    <property type="project" value="UniProtKB-UniRule"/>
</dbReference>
<evidence type="ECO:0000259" key="5">
    <source>
        <dbReference type="PROSITE" id="PS51635"/>
    </source>
</evidence>
<dbReference type="AlphaFoldDB" id="A0A062XRJ2"/>
<evidence type="ECO:0000256" key="3">
    <source>
        <dbReference type="ARBA" id="ARBA00023098"/>
    </source>
</evidence>
<dbReference type="Gene3D" id="3.40.1090.10">
    <property type="entry name" value="Cytosolic phospholipase A2 catalytic domain"/>
    <property type="match status" value="1"/>
</dbReference>